<feature type="compositionally biased region" description="Basic and acidic residues" evidence="1">
    <location>
        <begin position="14"/>
        <end position="32"/>
    </location>
</feature>
<sequence length="32" mass="3634">MNASDSVSEEEQAEPIRKTKTIELTDSEFGKY</sequence>
<organism evidence="2">
    <name type="scientific">bioreactor metagenome</name>
    <dbReference type="NCBI Taxonomy" id="1076179"/>
    <lineage>
        <taxon>unclassified sequences</taxon>
        <taxon>metagenomes</taxon>
        <taxon>ecological metagenomes</taxon>
    </lineage>
</organism>
<proteinExistence type="predicted"/>
<gene>
    <name evidence="2" type="ORF">SDC9_169344</name>
</gene>
<protein>
    <submittedName>
        <fullName evidence="2">Uncharacterized protein</fullName>
    </submittedName>
</protein>
<accession>A0A645G7L7</accession>
<reference evidence="2" key="1">
    <citation type="submission" date="2019-08" db="EMBL/GenBank/DDBJ databases">
        <authorList>
            <person name="Kucharzyk K."/>
            <person name="Murdoch R.W."/>
            <person name="Higgins S."/>
            <person name="Loffler F."/>
        </authorList>
    </citation>
    <scope>NUCLEOTIDE SEQUENCE</scope>
</reference>
<dbReference type="EMBL" id="VSSQ01070084">
    <property type="protein sequence ID" value="MPN21962.1"/>
    <property type="molecule type" value="Genomic_DNA"/>
</dbReference>
<name>A0A645G7L7_9ZZZZ</name>
<evidence type="ECO:0000256" key="1">
    <source>
        <dbReference type="SAM" id="MobiDB-lite"/>
    </source>
</evidence>
<evidence type="ECO:0000313" key="2">
    <source>
        <dbReference type="EMBL" id="MPN21962.1"/>
    </source>
</evidence>
<comment type="caution">
    <text evidence="2">The sequence shown here is derived from an EMBL/GenBank/DDBJ whole genome shotgun (WGS) entry which is preliminary data.</text>
</comment>
<dbReference type="AlphaFoldDB" id="A0A645G7L7"/>
<feature type="region of interest" description="Disordered" evidence="1">
    <location>
        <begin position="1"/>
        <end position="32"/>
    </location>
</feature>